<proteinExistence type="predicted"/>
<organism evidence="2 3">
    <name type="scientific">Streptomyces spongiae</name>
    <dbReference type="NCBI Taxonomy" id="565072"/>
    <lineage>
        <taxon>Bacteria</taxon>
        <taxon>Bacillati</taxon>
        <taxon>Actinomycetota</taxon>
        <taxon>Actinomycetes</taxon>
        <taxon>Kitasatosporales</taxon>
        <taxon>Streptomycetaceae</taxon>
        <taxon>Streptomyces</taxon>
    </lineage>
</organism>
<feature type="region of interest" description="Disordered" evidence="1">
    <location>
        <begin position="55"/>
        <end position="75"/>
    </location>
</feature>
<name>A0A5N8XUN8_9ACTN</name>
<accession>A0A5N8XUN8</accession>
<reference evidence="2 3" key="1">
    <citation type="submission" date="2019-07" db="EMBL/GenBank/DDBJ databases">
        <title>New species of Amycolatopsis and Streptomyces.</title>
        <authorList>
            <person name="Duangmal K."/>
            <person name="Teo W.F.A."/>
            <person name="Lipun K."/>
        </authorList>
    </citation>
    <scope>NUCLEOTIDE SEQUENCE [LARGE SCALE GENOMIC DNA]</scope>
    <source>
        <strain evidence="2 3">NBRC 106415</strain>
    </source>
</reference>
<dbReference type="EMBL" id="VJZC01000401">
    <property type="protein sequence ID" value="MPY62345.1"/>
    <property type="molecule type" value="Genomic_DNA"/>
</dbReference>
<evidence type="ECO:0000313" key="3">
    <source>
        <dbReference type="Proteomes" id="UP000400924"/>
    </source>
</evidence>
<comment type="caution">
    <text evidence="2">The sequence shown here is derived from an EMBL/GenBank/DDBJ whole genome shotgun (WGS) entry which is preliminary data.</text>
</comment>
<dbReference type="RefSeq" id="WP_152775715.1">
    <property type="nucleotide sequence ID" value="NZ_VJZC01000401.1"/>
</dbReference>
<keyword evidence="3" id="KW-1185">Reference proteome</keyword>
<dbReference type="Proteomes" id="UP000400924">
    <property type="component" value="Unassembled WGS sequence"/>
</dbReference>
<evidence type="ECO:0000313" key="2">
    <source>
        <dbReference type="EMBL" id="MPY62345.1"/>
    </source>
</evidence>
<protein>
    <submittedName>
        <fullName evidence="2">Uncharacterized protein</fullName>
    </submittedName>
</protein>
<dbReference type="AlphaFoldDB" id="A0A5N8XUN8"/>
<gene>
    <name evidence="2" type="ORF">FNH08_35930</name>
</gene>
<dbReference type="OrthoDB" id="4324684at2"/>
<evidence type="ECO:0000256" key="1">
    <source>
        <dbReference type="SAM" id="MobiDB-lite"/>
    </source>
</evidence>
<sequence length="75" mass="8150">MITQVVHEQQNSAPYGTRYGDPAGLGLALAVAYELHPPTPRAPELAIAPAEVRTTARTTARRNTAARTRRRTVRG</sequence>
<feature type="compositionally biased region" description="Low complexity" evidence="1">
    <location>
        <begin position="55"/>
        <end position="66"/>
    </location>
</feature>